<dbReference type="SUPFAM" id="SSF55785">
    <property type="entry name" value="PYP-like sensor domain (PAS domain)"/>
    <property type="match status" value="1"/>
</dbReference>
<dbReference type="InterPro" id="IPR036890">
    <property type="entry name" value="HATPase_C_sf"/>
</dbReference>
<comment type="caution">
    <text evidence="7">The sequence shown here is derived from an EMBL/GenBank/DDBJ whole genome shotgun (WGS) entry which is preliminary data.</text>
</comment>
<dbReference type="Gene3D" id="1.20.5.1930">
    <property type="match status" value="1"/>
</dbReference>
<dbReference type="InterPro" id="IPR011712">
    <property type="entry name" value="Sig_transdc_His_kin_sub3_dim/P"/>
</dbReference>
<dbReference type="EMBL" id="JBITDC010000017">
    <property type="protein sequence ID" value="MFI5679795.1"/>
    <property type="molecule type" value="Genomic_DNA"/>
</dbReference>
<evidence type="ECO:0000256" key="4">
    <source>
        <dbReference type="SAM" id="MobiDB-lite"/>
    </source>
</evidence>
<dbReference type="InterPro" id="IPR000700">
    <property type="entry name" value="PAS-assoc_C"/>
</dbReference>
<organism evidence="7 8">
    <name type="scientific">Streptomyces cellulosae</name>
    <dbReference type="NCBI Taxonomy" id="1968"/>
    <lineage>
        <taxon>Bacteria</taxon>
        <taxon>Bacillati</taxon>
        <taxon>Actinomycetota</taxon>
        <taxon>Actinomycetes</taxon>
        <taxon>Kitasatosporales</taxon>
        <taxon>Streptomycetaceae</taxon>
        <taxon>Streptomyces</taxon>
    </lineage>
</organism>
<feature type="region of interest" description="Disordered" evidence="4">
    <location>
        <begin position="387"/>
        <end position="481"/>
    </location>
</feature>
<dbReference type="InterPro" id="IPR003594">
    <property type="entry name" value="HATPase_dom"/>
</dbReference>
<dbReference type="InterPro" id="IPR050482">
    <property type="entry name" value="Sensor_HK_TwoCompSys"/>
</dbReference>
<dbReference type="InterPro" id="IPR003018">
    <property type="entry name" value="GAF"/>
</dbReference>
<gene>
    <name evidence="7" type="ORF">ACIA8P_35080</name>
</gene>
<dbReference type="PROSITE" id="PS50113">
    <property type="entry name" value="PAC"/>
    <property type="match status" value="1"/>
</dbReference>
<dbReference type="InterPro" id="IPR013656">
    <property type="entry name" value="PAS_4"/>
</dbReference>
<dbReference type="Gene3D" id="3.30.565.10">
    <property type="entry name" value="Histidine kinase-like ATPase, C-terminal domain"/>
    <property type="match status" value="1"/>
</dbReference>
<dbReference type="InterPro" id="IPR029016">
    <property type="entry name" value="GAF-like_dom_sf"/>
</dbReference>
<dbReference type="CDD" id="cd00130">
    <property type="entry name" value="PAS"/>
    <property type="match status" value="1"/>
</dbReference>
<dbReference type="PROSITE" id="PS50112">
    <property type="entry name" value="PAS"/>
    <property type="match status" value="1"/>
</dbReference>
<sequence length="750" mass="79891">MTDLTSPALPEASARTPHGERGDSGRPPQGEAVAEALLVLDSQGLVLSVGVGAALLDGHGPADLVGRHVSLVYPPEDVASGAAARALDAAAGLGTHRECAWRVRSDGSRLWAETEITATRDAHGRLTGYCVVIRDLSARWRYERWQRALAEVTRSVVEGRPGPHVLALAARRVRQSVGAEAVRVLALEWGDTLTVRAVDGVGATAARGLLMPGESELANEVVRAGRPRIVSDTDHEPSKLRAALRGAGLESVLYVPLTVRDRVVGLLEVANRRGGRCFTPENLRIVEPFTGPVGLAVEQARADEDLDGPGRRSVSGQDAVRQALNSVAAEAVTRTGAVCCEVYLLEPEAGLHPAGGHGGVGPLPCDPAERSVARPARVAMEAITAAAPVIRGGGEDEVGRDDEDGRDDGESKGDGESNGYRQSKGRQSRDRQTKGRQSRERQTKDRQSQYDRQRKDTAAGRDPGAVPEVARPRRPPPPPSGDVLVALPLLCRAEAVGALCCRFPRGRQPGGEDLGALQALTVRAVAAVEAQRLWGVAREQAAREERRRLARELHDSLCPTLYGIALNACTARELLGPEGTGARRPIASVLRLADAGLDEVRSILCRLSPESLETEGLVVALTRYLDQMRVRHGLVTEARLSAEPNAAPEVKHALYRIAQEALHNVVKHAAARHALLRLCSTPETVTLVVTDDGVGFDSGRSFPGHLGLRSMRERAREAGGTLAVDSRPGHGTRIRATVPARPTPDGPYAG</sequence>
<protein>
    <submittedName>
        <fullName evidence="7">GAF domain-containing protein</fullName>
    </submittedName>
</protein>
<feature type="compositionally biased region" description="Pro residues" evidence="4">
    <location>
        <begin position="741"/>
        <end position="750"/>
    </location>
</feature>
<dbReference type="Gene3D" id="3.30.450.40">
    <property type="match status" value="1"/>
</dbReference>
<keyword evidence="8" id="KW-1185">Reference proteome</keyword>
<dbReference type="SUPFAM" id="SSF55874">
    <property type="entry name" value="ATPase domain of HSP90 chaperone/DNA topoisomerase II/histidine kinase"/>
    <property type="match status" value="1"/>
</dbReference>
<dbReference type="Gene3D" id="3.30.450.20">
    <property type="entry name" value="PAS domain"/>
    <property type="match status" value="1"/>
</dbReference>
<dbReference type="Pfam" id="PF13185">
    <property type="entry name" value="GAF_2"/>
    <property type="match status" value="1"/>
</dbReference>
<feature type="compositionally biased region" description="Acidic residues" evidence="4">
    <location>
        <begin position="395"/>
        <end position="407"/>
    </location>
</feature>
<dbReference type="NCBIfam" id="TIGR00229">
    <property type="entry name" value="sensory_box"/>
    <property type="match status" value="1"/>
</dbReference>
<dbReference type="Proteomes" id="UP001612415">
    <property type="component" value="Unassembled WGS sequence"/>
</dbReference>
<name>A0ABW7YCG2_STRCE</name>
<feature type="region of interest" description="Disordered" evidence="4">
    <location>
        <begin position="1"/>
        <end position="29"/>
    </location>
</feature>
<feature type="domain" description="PAC" evidence="6">
    <location>
        <begin position="95"/>
        <end position="148"/>
    </location>
</feature>
<feature type="compositionally biased region" description="Basic and acidic residues" evidence="4">
    <location>
        <begin position="427"/>
        <end position="459"/>
    </location>
</feature>
<dbReference type="PANTHER" id="PTHR24421:SF61">
    <property type="entry name" value="OXYGEN SENSOR HISTIDINE KINASE NREB"/>
    <property type="match status" value="1"/>
</dbReference>
<dbReference type="SUPFAM" id="SSF55781">
    <property type="entry name" value="GAF domain-like"/>
    <property type="match status" value="1"/>
</dbReference>
<evidence type="ECO:0000313" key="8">
    <source>
        <dbReference type="Proteomes" id="UP001612415"/>
    </source>
</evidence>
<evidence type="ECO:0000259" key="5">
    <source>
        <dbReference type="PROSITE" id="PS50112"/>
    </source>
</evidence>
<dbReference type="InterPro" id="IPR000014">
    <property type="entry name" value="PAS"/>
</dbReference>
<proteinExistence type="predicted"/>
<evidence type="ECO:0000256" key="3">
    <source>
        <dbReference type="ARBA" id="ARBA00023012"/>
    </source>
</evidence>
<dbReference type="Pfam" id="PF08448">
    <property type="entry name" value="PAS_4"/>
    <property type="match status" value="1"/>
</dbReference>
<accession>A0ABW7YCG2</accession>
<dbReference type="RefSeq" id="WP_398660226.1">
    <property type="nucleotide sequence ID" value="NZ_JBITDC010000017.1"/>
</dbReference>
<keyword evidence="3" id="KW-0902">Two-component regulatory system</keyword>
<dbReference type="CDD" id="cd16917">
    <property type="entry name" value="HATPase_UhpB-NarQ-NarX-like"/>
    <property type="match status" value="1"/>
</dbReference>
<evidence type="ECO:0000313" key="7">
    <source>
        <dbReference type="EMBL" id="MFI5679795.1"/>
    </source>
</evidence>
<keyword evidence="2" id="KW-0418">Kinase</keyword>
<dbReference type="SMART" id="SM00387">
    <property type="entry name" value="HATPase_c"/>
    <property type="match status" value="1"/>
</dbReference>
<evidence type="ECO:0000256" key="2">
    <source>
        <dbReference type="ARBA" id="ARBA00022777"/>
    </source>
</evidence>
<evidence type="ECO:0000259" key="6">
    <source>
        <dbReference type="PROSITE" id="PS50113"/>
    </source>
</evidence>
<feature type="region of interest" description="Disordered" evidence="4">
    <location>
        <begin position="726"/>
        <end position="750"/>
    </location>
</feature>
<dbReference type="Pfam" id="PF02518">
    <property type="entry name" value="HATPase_c"/>
    <property type="match status" value="1"/>
</dbReference>
<dbReference type="InterPro" id="IPR035965">
    <property type="entry name" value="PAS-like_dom_sf"/>
</dbReference>
<dbReference type="PANTHER" id="PTHR24421">
    <property type="entry name" value="NITRATE/NITRITE SENSOR PROTEIN NARX-RELATED"/>
    <property type="match status" value="1"/>
</dbReference>
<dbReference type="SMART" id="SM00065">
    <property type="entry name" value="GAF"/>
    <property type="match status" value="2"/>
</dbReference>
<evidence type="ECO:0000256" key="1">
    <source>
        <dbReference type="ARBA" id="ARBA00022679"/>
    </source>
</evidence>
<reference evidence="7 8" key="1">
    <citation type="submission" date="2024-10" db="EMBL/GenBank/DDBJ databases">
        <title>The Natural Products Discovery Center: Release of the First 8490 Sequenced Strains for Exploring Actinobacteria Biosynthetic Diversity.</title>
        <authorList>
            <person name="Kalkreuter E."/>
            <person name="Kautsar S.A."/>
            <person name="Yang D."/>
            <person name="Bader C.D."/>
            <person name="Teijaro C.N."/>
            <person name="Fluegel L."/>
            <person name="Davis C.M."/>
            <person name="Simpson J.R."/>
            <person name="Lauterbach L."/>
            <person name="Steele A.D."/>
            <person name="Gui C."/>
            <person name="Meng S."/>
            <person name="Li G."/>
            <person name="Viehrig K."/>
            <person name="Ye F."/>
            <person name="Su P."/>
            <person name="Kiefer A.F."/>
            <person name="Nichols A."/>
            <person name="Cepeda A.J."/>
            <person name="Yan W."/>
            <person name="Fan B."/>
            <person name="Jiang Y."/>
            <person name="Adhikari A."/>
            <person name="Zheng C.-J."/>
            <person name="Schuster L."/>
            <person name="Cowan T.M."/>
            <person name="Smanski M.J."/>
            <person name="Chevrette M.G."/>
            <person name="De Carvalho L.P.S."/>
            <person name="Shen B."/>
        </authorList>
    </citation>
    <scope>NUCLEOTIDE SEQUENCE [LARGE SCALE GENOMIC DNA]</scope>
    <source>
        <strain evidence="7 8">NPDC051599</strain>
    </source>
</reference>
<dbReference type="Pfam" id="PF07730">
    <property type="entry name" value="HisKA_3"/>
    <property type="match status" value="1"/>
</dbReference>
<feature type="domain" description="PAS" evidence="5">
    <location>
        <begin position="31"/>
        <end position="77"/>
    </location>
</feature>
<keyword evidence="1" id="KW-0808">Transferase</keyword>